<keyword evidence="4 11" id="KW-0949">S-adenosyl-L-methionine</keyword>
<evidence type="ECO:0000313" key="12">
    <source>
        <dbReference type="EMBL" id="EHK19949.1"/>
    </source>
</evidence>
<dbReference type="SUPFAM" id="SSF53335">
    <property type="entry name" value="S-adenosyl-L-methionine-dependent methyltransferases"/>
    <property type="match status" value="1"/>
</dbReference>
<dbReference type="GO" id="GO:0005737">
    <property type="term" value="C:cytoplasm"/>
    <property type="evidence" value="ECO:0007669"/>
    <property type="project" value="TreeGrafter"/>
</dbReference>
<keyword evidence="13" id="KW-1185">Reference proteome</keyword>
<dbReference type="InParanoid" id="G9N0R7"/>
<feature type="binding site" evidence="11">
    <location>
        <position position="75"/>
    </location>
    <ligand>
        <name>S-adenosyl-L-methionine</name>
        <dbReference type="ChEBI" id="CHEBI:59789"/>
    </ligand>
</feature>
<dbReference type="Proteomes" id="UP000007115">
    <property type="component" value="Unassembled WGS sequence"/>
</dbReference>
<evidence type="ECO:0000256" key="3">
    <source>
        <dbReference type="ARBA" id="ARBA00022679"/>
    </source>
</evidence>
<feature type="binding site" evidence="11">
    <location>
        <position position="132"/>
    </location>
    <ligand>
        <name>S-adenosyl-L-methionine</name>
        <dbReference type="ChEBI" id="CHEBI:59789"/>
    </ligand>
</feature>
<protein>
    <recommendedName>
        <fullName evidence="6">Alpha N-terminal protein methyltransferase 1</fullName>
        <ecNumber evidence="5">2.1.1.244</ecNumber>
    </recommendedName>
    <alternativeName>
        <fullName evidence="7">X-Pro-Lys N-terminal protein methyltransferase 1</fullName>
    </alternativeName>
</protein>
<dbReference type="FunCoup" id="G9N0R7">
    <property type="interactions" value="482"/>
</dbReference>
<gene>
    <name evidence="12" type="ORF">TRIVIDRAFT_47068</name>
</gene>
<dbReference type="GeneID" id="25794602"/>
<comment type="similarity">
    <text evidence="1">Belongs to the methyltransferase superfamily. NTM1 family.</text>
</comment>
<dbReference type="STRING" id="413071.G9N0R7"/>
<dbReference type="PANTHER" id="PTHR12753">
    <property type="entry name" value="AD-003 - RELATED"/>
    <property type="match status" value="1"/>
</dbReference>
<dbReference type="CDD" id="cd02440">
    <property type="entry name" value="AdoMet_MTases"/>
    <property type="match status" value="1"/>
</dbReference>
<feature type="binding site" evidence="11">
    <location>
        <position position="70"/>
    </location>
    <ligand>
        <name>S-adenosyl-L-methionine</name>
        <dbReference type="ChEBI" id="CHEBI:59789"/>
    </ligand>
</feature>
<dbReference type="InterPro" id="IPR029063">
    <property type="entry name" value="SAM-dependent_MTases_sf"/>
</dbReference>
<reference evidence="12 13" key="1">
    <citation type="journal article" date="2011" name="Genome Biol.">
        <title>Comparative genome sequence analysis underscores mycoparasitism as the ancestral life style of Trichoderma.</title>
        <authorList>
            <person name="Kubicek C.P."/>
            <person name="Herrera-Estrella A."/>
            <person name="Seidl-Seiboth V."/>
            <person name="Martinez D.A."/>
            <person name="Druzhinina I.S."/>
            <person name="Thon M."/>
            <person name="Zeilinger S."/>
            <person name="Casas-Flores S."/>
            <person name="Horwitz B.A."/>
            <person name="Mukherjee P.K."/>
            <person name="Mukherjee M."/>
            <person name="Kredics L."/>
            <person name="Alcaraz L.D."/>
            <person name="Aerts A."/>
            <person name="Antal Z."/>
            <person name="Atanasova L."/>
            <person name="Cervantes-Badillo M.G."/>
            <person name="Challacombe J."/>
            <person name="Chertkov O."/>
            <person name="McCluskey K."/>
            <person name="Coulpier F."/>
            <person name="Deshpande N."/>
            <person name="von Doehren H."/>
            <person name="Ebbole D.J."/>
            <person name="Esquivel-Naranjo E.U."/>
            <person name="Fekete E."/>
            <person name="Flipphi M."/>
            <person name="Glaser F."/>
            <person name="Gomez-Rodriguez E.Y."/>
            <person name="Gruber S."/>
            <person name="Han C."/>
            <person name="Henrissat B."/>
            <person name="Hermosa R."/>
            <person name="Hernandez-Onate M."/>
            <person name="Karaffa L."/>
            <person name="Kosti I."/>
            <person name="Le Crom S."/>
            <person name="Lindquist E."/>
            <person name="Lucas S."/>
            <person name="Luebeck M."/>
            <person name="Luebeck P.S."/>
            <person name="Margeot A."/>
            <person name="Metz B."/>
            <person name="Misra M."/>
            <person name="Nevalainen H."/>
            <person name="Omann M."/>
            <person name="Packer N."/>
            <person name="Perrone G."/>
            <person name="Uresti-Rivera E.E."/>
            <person name="Salamov A."/>
            <person name="Schmoll M."/>
            <person name="Seiboth B."/>
            <person name="Shapiro H."/>
            <person name="Sukno S."/>
            <person name="Tamayo-Ramos J.A."/>
            <person name="Tisch D."/>
            <person name="Wiest A."/>
            <person name="Wilkinson H.H."/>
            <person name="Zhang M."/>
            <person name="Coutinho P.M."/>
            <person name="Kenerley C.M."/>
            <person name="Monte E."/>
            <person name="Baker S.E."/>
            <person name="Grigoriev I.V."/>
        </authorList>
    </citation>
    <scope>NUCLEOTIDE SEQUENCE [LARGE SCALE GENOMIC DNA]</scope>
    <source>
        <strain evidence="13">Gv29-8 / FGSC 10586</strain>
    </source>
</reference>
<dbReference type="GO" id="GO:0071885">
    <property type="term" value="F:N-terminal protein N-methyltransferase activity"/>
    <property type="evidence" value="ECO:0007669"/>
    <property type="project" value="UniProtKB-EC"/>
</dbReference>
<dbReference type="Pfam" id="PF05891">
    <property type="entry name" value="Methyltransf_PK"/>
    <property type="match status" value="1"/>
</dbReference>
<dbReference type="AlphaFoldDB" id="G9N0R7"/>
<dbReference type="InterPro" id="IPR008576">
    <property type="entry name" value="MeTrfase_NTM1"/>
</dbReference>
<proteinExistence type="inferred from homology"/>
<keyword evidence="2" id="KW-0489">Methyltransferase</keyword>
<dbReference type="GO" id="GO:0032259">
    <property type="term" value="P:methylation"/>
    <property type="evidence" value="ECO:0007669"/>
    <property type="project" value="UniProtKB-KW"/>
</dbReference>
<comment type="catalytic activity">
    <reaction evidence="8">
        <text>N-terminal L-seryl-L-prolyl-L-lysyl-[protein] + 3 S-adenosyl-L-methionine = N-terminal N,N,N-trimethyl-L-seryl-L-prolyl-L-lysyl-[protein] + 3 S-adenosyl-L-homocysteine + 3 H(+)</text>
        <dbReference type="Rhea" id="RHEA:54724"/>
        <dbReference type="Rhea" id="RHEA-COMP:13789"/>
        <dbReference type="Rhea" id="RHEA-COMP:13973"/>
        <dbReference type="ChEBI" id="CHEBI:15378"/>
        <dbReference type="ChEBI" id="CHEBI:57856"/>
        <dbReference type="ChEBI" id="CHEBI:59789"/>
        <dbReference type="ChEBI" id="CHEBI:138061"/>
        <dbReference type="ChEBI" id="CHEBI:138317"/>
        <dbReference type="EC" id="2.1.1.244"/>
    </reaction>
</comment>
<dbReference type="HOGENOM" id="CLU_055356_3_1_1"/>
<dbReference type="PIRSF" id="PIRSF016958">
    <property type="entry name" value="DUF858_MeTrfase_lik"/>
    <property type="match status" value="1"/>
</dbReference>
<dbReference type="OMA" id="EKAETFW"/>
<evidence type="ECO:0000256" key="2">
    <source>
        <dbReference type="ARBA" id="ARBA00022603"/>
    </source>
</evidence>
<sequence length="231" mass="25559">MRAPDSLIDGCAGRRFWQAKNADENAMVAIGCEVPGVSKVDLEASRDFLAQLGIGTGPGLRTVMSALEGGAGIGRFTRAILTAVAEQVDVIEPIIKFTECLNGTDGIRDIFNFGLEEWHPAPDIKYDLIWNQGCICHLTDKQLVEYLRKCRAVLRTSSGLVIIKENISVRGFDIFDATDSTVTRHVDYEQNQKFLSIFREAGLRLLKSEIQRGLPRTLMPVKMYALGPDEA</sequence>
<comment type="catalytic activity">
    <reaction evidence="9">
        <text>N-terminal L-prolyl-L-prolyl-L-lysyl-[protein] + 2 S-adenosyl-L-methionine = N-terminal N,N-dimethyl-L-prolyl-L-prolyl-L-lysyl-[protein] + 2 S-adenosyl-L-homocysteine + 2 H(+)</text>
        <dbReference type="Rhea" id="RHEA:54736"/>
        <dbReference type="Rhea" id="RHEA-COMP:13787"/>
        <dbReference type="Rhea" id="RHEA-COMP:13974"/>
        <dbReference type="ChEBI" id="CHEBI:15378"/>
        <dbReference type="ChEBI" id="CHEBI:57856"/>
        <dbReference type="ChEBI" id="CHEBI:59789"/>
        <dbReference type="ChEBI" id="CHEBI:138059"/>
        <dbReference type="ChEBI" id="CHEBI:138318"/>
        <dbReference type="EC" id="2.1.1.244"/>
    </reaction>
</comment>
<dbReference type="EMBL" id="ABDF02000082">
    <property type="protein sequence ID" value="EHK19949.1"/>
    <property type="molecule type" value="Genomic_DNA"/>
</dbReference>
<evidence type="ECO:0000256" key="8">
    <source>
        <dbReference type="ARBA" id="ARBA00047306"/>
    </source>
</evidence>
<dbReference type="EC" id="2.1.1.244" evidence="5"/>
<name>G9N0R7_HYPVG</name>
<dbReference type="PANTHER" id="PTHR12753:SF0">
    <property type="entry name" value="ALPHA N-TERMINAL PROTEIN METHYLTRANSFERASE 1"/>
    <property type="match status" value="1"/>
</dbReference>
<dbReference type="OrthoDB" id="1298661at2759"/>
<dbReference type="VEuPathDB" id="FungiDB:TRIVIDRAFT_47068"/>
<evidence type="ECO:0000256" key="9">
    <source>
        <dbReference type="ARBA" id="ARBA00047885"/>
    </source>
</evidence>
<accession>G9N0R7</accession>
<evidence type="ECO:0000256" key="4">
    <source>
        <dbReference type="ARBA" id="ARBA00022691"/>
    </source>
</evidence>
<evidence type="ECO:0000256" key="5">
    <source>
        <dbReference type="ARBA" id="ARBA00039112"/>
    </source>
</evidence>
<organism evidence="12 13">
    <name type="scientific">Hypocrea virens (strain Gv29-8 / FGSC 10586)</name>
    <name type="common">Gliocladium virens</name>
    <name type="synonym">Trichoderma virens</name>
    <dbReference type="NCBI Taxonomy" id="413071"/>
    <lineage>
        <taxon>Eukaryota</taxon>
        <taxon>Fungi</taxon>
        <taxon>Dikarya</taxon>
        <taxon>Ascomycota</taxon>
        <taxon>Pezizomycotina</taxon>
        <taxon>Sordariomycetes</taxon>
        <taxon>Hypocreomycetidae</taxon>
        <taxon>Hypocreales</taxon>
        <taxon>Hypocreaceae</taxon>
        <taxon>Trichoderma</taxon>
    </lineage>
</organism>
<evidence type="ECO:0000256" key="10">
    <source>
        <dbReference type="ARBA" id="ARBA00048167"/>
    </source>
</evidence>
<dbReference type="Gene3D" id="3.40.50.150">
    <property type="entry name" value="Vaccinia Virus protein VP39"/>
    <property type="match status" value="1"/>
</dbReference>
<dbReference type="eggNOG" id="KOG3178">
    <property type="taxonomic scope" value="Eukaryota"/>
</dbReference>
<keyword evidence="3" id="KW-0808">Transferase</keyword>
<evidence type="ECO:0000256" key="1">
    <source>
        <dbReference type="ARBA" id="ARBA00009059"/>
    </source>
</evidence>
<evidence type="ECO:0000256" key="7">
    <source>
        <dbReference type="ARBA" id="ARBA00043129"/>
    </source>
</evidence>
<comment type="catalytic activity">
    <reaction evidence="10">
        <text>N-terminal L-alanyl-L-prolyl-L-lysyl-[protein] + 3 S-adenosyl-L-methionine = N-terminal N,N,N-trimethyl-L-alanyl-L-prolyl-L-lysyl-[protein] + 3 S-adenosyl-L-homocysteine + 3 H(+)</text>
        <dbReference type="Rhea" id="RHEA:54712"/>
        <dbReference type="Rhea" id="RHEA-COMP:13785"/>
        <dbReference type="Rhea" id="RHEA-COMP:13971"/>
        <dbReference type="ChEBI" id="CHEBI:15378"/>
        <dbReference type="ChEBI" id="CHEBI:57856"/>
        <dbReference type="ChEBI" id="CHEBI:59789"/>
        <dbReference type="ChEBI" id="CHEBI:138057"/>
        <dbReference type="ChEBI" id="CHEBI:138315"/>
        <dbReference type="EC" id="2.1.1.244"/>
    </reaction>
</comment>
<dbReference type="RefSeq" id="XP_013954142.1">
    <property type="nucleotide sequence ID" value="XM_014098667.1"/>
</dbReference>
<comment type="caution">
    <text evidence="12">The sequence shown here is derived from an EMBL/GenBank/DDBJ whole genome shotgun (WGS) entry which is preliminary data.</text>
</comment>
<evidence type="ECO:0000256" key="6">
    <source>
        <dbReference type="ARBA" id="ARBA00039449"/>
    </source>
</evidence>
<evidence type="ECO:0000256" key="11">
    <source>
        <dbReference type="PIRSR" id="PIRSR016958-1"/>
    </source>
</evidence>
<evidence type="ECO:0000313" key="13">
    <source>
        <dbReference type="Proteomes" id="UP000007115"/>
    </source>
</evidence>